<evidence type="ECO:0000313" key="2">
    <source>
        <dbReference type="WBParaSite" id="nRc.2.0.1.t08935-RA"/>
    </source>
</evidence>
<proteinExistence type="predicted"/>
<dbReference type="AlphaFoldDB" id="A0A915I520"/>
<reference evidence="2" key="1">
    <citation type="submission" date="2022-11" db="UniProtKB">
        <authorList>
            <consortium name="WormBaseParasite"/>
        </authorList>
    </citation>
    <scope>IDENTIFICATION</scope>
</reference>
<name>A0A915I520_ROMCU</name>
<accession>A0A915I520</accession>
<evidence type="ECO:0000313" key="1">
    <source>
        <dbReference type="Proteomes" id="UP000887565"/>
    </source>
</evidence>
<dbReference type="WBParaSite" id="nRc.2.0.1.t08935-RA">
    <property type="protein sequence ID" value="nRc.2.0.1.t08935-RA"/>
    <property type="gene ID" value="nRc.2.0.1.g08935"/>
</dbReference>
<keyword evidence="1" id="KW-1185">Reference proteome</keyword>
<dbReference type="Proteomes" id="UP000887565">
    <property type="component" value="Unplaced"/>
</dbReference>
<sequence>MGGVNGVNDAELLGPQASDPSQYQWGHVMQDGQLLFSAAEKVDRDYFVQRTWCEKLNGWIDRWRMVRRQ</sequence>
<protein>
    <submittedName>
        <fullName evidence="2">MHC class I antigen</fullName>
    </submittedName>
</protein>
<organism evidence="1 2">
    <name type="scientific">Romanomermis culicivorax</name>
    <name type="common">Nematode worm</name>
    <dbReference type="NCBI Taxonomy" id="13658"/>
    <lineage>
        <taxon>Eukaryota</taxon>
        <taxon>Metazoa</taxon>
        <taxon>Ecdysozoa</taxon>
        <taxon>Nematoda</taxon>
        <taxon>Enoplea</taxon>
        <taxon>Dorylaimia</taxon>
        <taxon>Mermithida</taxon>
        <taxon>Mermithoidea</taxon>
        <taxon>Mermithidae</taxon>
        <taxon>Romanomermis</taxon>
    </lineage>
</organism>